<proteinExistence type="predicted"/>
<evidence type="ECO:0000256" key="1">
    <source>
        <dbReference type="SAM" id="MobiDB-lite"/>
    </source>
</evidence>
<keyword evidence="4" id="KW-1185">Reference proteome</keyword>
<accession>A0AAE8N9A5</accession>
<evidence type="ECO:0000256" key="2">
    <source>
        <dbReference type="SAM" id="Phobius"/>
    </source>
</evidence>
<feature type="compositionally biased region" description="Low complexity" evidence="1">
    <location>
        <begin position="133"/>
        <end position="150"/>
    </location>
</feature>
<dbReference type="AlphaFoldDB" id="A0AAE8N9A5"/>
<sequence length="254" mass="26015">MTCYFLDGSVAPIVWPCDNSTTGASTCCPAGSTCYSNGVCQDEKGGVTDFLRAGCTDPTWDDPACLAECLDFSPEKIIGIRPCDGITRGTNYCCDDGSQGRGSFHCCATSSSLFTIGTAAPTILAEMPISWTSSTMSTTSSDSTPTNETPTPNPSPEEPAPGTGGSSSNLGVGLGAGLGVGLPAMAAVIGGLLFLARRRKKQASAPAVTQEDQPKYDGPPSGHVPEMGTGEGVGWSSTAPSELPGSQRPKYELP</sequence>
<feature type="region of interest" description="Disordered" evidence="1">
    <location>
        <begin position="204"/>
        <end position="254"/>
    </location>
</feature>
<protein>
    <submittedName>
        <fullName evidence="3">Uncharacterized protein</fullName>
    </submittedName>
</protein>
<reference evidence="3" key="1">
    <citation type="submission" date="2018-03" db="EMBL/GenBank/DDBJ databases">
        <authorList>
            <person name="Guldener U."/>
        </authorList>
    </citation>
    <scope>NUCLEOTIDE SEQUENCE</scope>
</reference>
<name>A0AAE8N9A5_9PEZI</name>
<dbReference type="Proteomes" id="UP001187682">
    <property type="component" value="Unassembled WGS sequence"/>
</dbReference>
<keyword evidence="2" id="KW-0812">Transmembrane</keyword>
<keyword evidence="2" id="KW-0472">Membrane</keyword>
<dbReference type="EMBL" id="ONZQ02000024">
    <property type="protein sequence ID" value="SPO07722.1"/>
    <property type="molecule type" value="Genomic_DNA"/>
</dbReference>
<feature type="region of interest" description="Disordered" evidence="1">
    <location>
        <begin position="133"/>
        <end position="168"/>
    </location>
</feature>
<evidence type="ECO:0000313" key="3">
    <source>
        <dbReference type="EMBL" id="SPO07722.1"/>
    </source>
</evidence>
<feature type="transmembrane region" description="Helical" evidence="2">
    <location>
        <begin position="170"/>
        <end position="195"/>
    </location>
</feature>
<comment type="caution">
    <text evidence="3">The sequence shown here is derived from an EMBL/GenBank/DDBJ whole genome shotgun (WGS) entry which is preliminary data.</text>
</comment>
<organism evidence="3 4">
    <name type="scientific">Cephalotrichum gorgonifer</name>
    <dbReference type="NCBI Taxonomy" id="2041049"/>
    <lineage>
        <taxon>Eukaryota</taxon>
        <taxon>Fungi</taxon>
        <taxon>Dikarya</taxon>
        <taxon>Ascomycota</taxon>
        <taxon>Pezizomycotina</taxon>
        <taxon>Sordariomycetes</taxon>
        <taxon>Hypocreomycetidae</taxon>
        <taxon>Microascales</taxon>
        <taxon>Microascaceae</taxon>
        <taxon>Cephalotrichum</taxon>
    </lineage>
</organism>
<gene>
    <name evidence="3" type="ORF">DNG_10417</name>
</gene>
<evidence type="ECO:0000313" key="4">
    <source>
        <dbReference type="Proteomes" id="UP001187682"/>
    </source>
</evidence>
<keyword evidence="2" id="KW-1133">Transmembrane helix</keyword>